<organism evidence="11 12">
    <name type="scientific">Rhizobium esperanzae</name>
    <dbReference type="NCBI Taxonomy" id="1967781"/>
    <lineage>
        <taxon>Bacteria</taxon>
        <taxon>Pseudomonadati</taxon>
        <taxon>Pseudomonadota</taxon>
        <taxon>Alphaproteobacteria</taxon>
        <taxon>Hyphomicrobiales</taxon>
        <taxon>Rhizobiaceae</taxon>
        <taxon>Rhizobium/Agrobacterium group</taxon>
        <taxon>Rhizobium</taxon>
    </lineage>
</organism>
<dbReference type="Proteomes" id="UP000540909">
    <property type="component" value="Unassembled WGS sequence"/>
</dbReference>
<feature type="transmembrane region" description="Helical" evidence="9">
    <location>
        <begin position="309"/>
        <end position="329"/>
    </location>
</feature>
<evidence type="ECO:0000256" key="5">
    <source>
        <dbReference type="ARBA" id="ARBA00022837"/>
    </source>
</evidence>
<comment type="function">
    <text evidence="9">Ca(+)/H(+) antiporter that extrudes calcium in exchange for external protons.</text>
</comment>
<feature type="transmembrane region" description="Helical" evidence="9">
    <location>
        <begin position="197"/>
        <end position="218"/>
    </location>
</feature>
<dbReference type="Pfam" id="PF01699">
    <property type="entry name" value="Na_Ca_ex"/>
    <property type="match status" value="2"/>
</dbReference>
<comment type="subcellular location">
    <subcellularLocation>
        <location evidence="1">Endomembrane system</location>
        <topology evidence="1">Multi-pass membrane protein</topology>
    </subcellularLocation>
</comment>
<evidence type="ECO:0000259" key="10">
    <source>
        <dbReference type="Pfam" id="PF01699"/>
    </source>
</evidence>
<dbReference type="Gene3D" id="1.20.1420.30">
    <property type="entry name" value="NCX, central ion-binding region"/>
    <property type="match status" value="1"/>
</dbReference>
<evidence type="ECO:0000256" key="4">
    <source>
        <dbReference type="ARBA" id="ARBA00022692"/>
    </source>
</evidence>
<comment type="similarity">
    <text evidence="9">Belongs to the Ca(2+):cation antiporter (CaCA) (TC 2.A.19) family.</text>
</comment>
<sequence length="427" mass="44823">MGMPPAQCRAVYANVSTFDWDQCANADLSVCLSKGQSKGPKRRGIAMRNLEQRDAIAPSRISAITRAAVTEVRQAPLLVLIVFVPLVIVLEQTSPQAHTLLFAMSVCAIVPLAMLLSRATEAVSARTGDAVGGLLNATLGNLTELVISLAALQAGQYLLVKASLAGAIVTNTLFLLGGAFLFGGLKHHVQEFNRVNARFQACLLFLATVAIMVPSIISDVDQTSVVSQKLSLGLAVLLIAVYAMGMLFSLKTHRELFASASDAEEGHSSWPLTVSVVILVVVTLFVALVSEIFVGSVQAAADRLGMTPAFVGFIVVALVGGAAEMTTAFSAARANRLDLSVGIALGSAAQIALFVAPILVIVSYFLGPQPMSLQFWPGAVAMMLIATMAATFLSNGGRGVWYMGVMALAVYAIFGLTLFLLPPAVPS</sequence>
<evidence type="ECO:0000313" key="12">
    <source>
        <dbReference type="Proteomes" id="UP000540909"/>
    </source>
</evidence>
<accession>A0A7W6W819</accession>
<protein>
    <recommendedName>
        <fullName evidence="9">Ca(2+)/H(+) antiporter</fullName>
    </recommendedName>
</protein>
<feature type="transmembrane region" description="Helical" evidence="9">
    <location>
        <begin position="230"/>
        <end position="250"/>
    </location>
</feature>
<dbReference type="GO" id="GO:0012505">
    <property type="term" value="C:endomembrane system"/>
    <property type="evidence" value="ECO:0007669"/>
    <property type="project" value="UniProtKB-SubCell"/>
</dbReference>
<dbReference type="InterPro" id="IPR004713">
    <property type="entry name" value="CaH_exchang"/>
</dbReference>
<evidence type="ECO:0000313" key="11">
    <source>
        <dbReference type="EMBL" id="MBB4238890.1"/>
    </source>
</evidence>
<dbReference type="GO" id="GO:0015369">
    <property type="term" value="F:calcium:proton antiporter activity"/>
    <property type="evidence" value="ECO:0007669"/>
    <property type="project" value="UniProtKB-UniRule"/>
</dbReference>
<feature type="domain" description="Sodium/calcium exchanger membrane region" evidence="10">
    <location>
        <begin position="99"/>
        <end position="250"/>
    </location>
</feature>
<evidence type="ECO:0000256" key="3">
    <source>
        <dbReference type="ARBA" id="ARBA00022568"/>
    </source>
</evidence>
<gene>
    <name evidence="11" type="ORF">GGD57_005505</name>
</gene>
<dbReference type="InterPro" id="IPR004837">
    <property type="entry name" value="NaCa_Exmemb"/>
</dbReference>
<dbReference type="PANTHER" id="PTHR31503:SF22">
    <property type="entry name" value="VACUOLAR CALCIUM ION TRANSPORTER"/>
    <property type="match status" value="1"/>
</dbReference>
<proteinExistence type="inferred from homology"/>
<feature type="transmembrane region" description="Helical" evidence="9">
    <location>
        <begin position="400"/>
        <end position="421"/>
    </location>
</feature>
<dbReference type="GO" id="GO:0006874">
    <property type="term" value="P:intracellular calcium ion homeostasis"/>
    <property type="evidence" value="ECO:0007669"/>
    <property type="project" value="TreeGrafter"/>
</dbReference>
<keyword evidence="4 9" id="KW-0812">Transmembrane</keyword>
<dbReference type="InterPro" id="IPR004798">
    <property type="entry name" value="CAX-like"/>
</dbReference>
<keyword evidence="7 9" id="KW-0406">Ion transport</keyword>
<evidence type="ECO:0000256" key="9">
    <source>
        <dbReference type="RuleBase" id="RU365028"/>
    </source>
</evidence>
<keyword evidence="8 9" id="KW-0472">Membrane</keyword>
<evidence type="ECO:0000256" key="1">
    <source>
        <dbReference type="ARBA" id="ARBA00004127"/>
    </source>
</evidence>
<dbReference type="GO" id="GO:0016020">
    <property type="term" value="C:membrane"/>
    <property type="evidence" value="ECO:0007669"/>
    <property type="project" value="InterPro"/>
</dbReference>
<dbReference type="AlphaFoldDB" id="A0A7W6W819"/>
<keyword evidence="2 9" id="KW-0813">Transport</keyword>
<reference evidence="11 12" key="1">
    <citation type="submission" date="2020-08" db="EMBL/GenBank/DDBJ databases">
        <title>Genomic Encyclopedia of Type Strains, Phase IV (KMG-V): Genome sequencing to study the core and pangenomes of soil and plant-associated prokaryotes.</title>
        <authorList>
            <person name="Whitman W."/>
        </authorList>
    </citation>
    <scope>NUCLEOTIDE SEQUENCE [LARGE SCALE GENOMIC DNA]</scope>
    <source>
        <strain evidence="11 12">SEMIA 4089</strain>
    </source>
</reference>
<feature type="transmembrane region" description="Helical" evidence="9">
    <location>
        <begin position="341"/>
        <end position="367"/>
    </location>
</feature>
<keyword evidence="3 9" id="KW-0109">Calcium transport</keyword>
<dbReference type="InterPro" id="IPR044880">
    <property type="entry name" value="NCX_ion-bd_dom_sf"/>
</dbReference>
<dbReference type="PANTHER" id="PTHR31503">
    <property type="entry name" value="VACUOLAR CALCIUM ION TRANSPORTER"/>
    <property type="match status" value="1"/>
</dbReference>
<name>A0A7W6W819_9HYPH</name>
<keyword evidence="5 9" id="KW-0106">Calcium</keyword>
<keyword evidence="6 9" id="KW-1133">Transmembrane helix</keyword>
<feature type="transmembrane region" description="Helical" evidence="9">
    <location>
        <begin position="164"/>
        <end position="185"/>
    </location>
</feature>
<dbReference type="EMBL" id="JACIFY010000027">
    <property type="protein sequence ID" value="MBB4238890.1"/>
    <property type="molecule type" value="Genomic_DNA"/>
</dbReference>
<keyword evidence="9" id="KW-0050">Antiport</keyword>
<evidence type="ECO:0000256" key="8">
    <source>
        <dbReference type="ARBA" id="ARBA00023136"/>
    </source>
</evidence>
<evidence type="ECO:0000256" key="6">
    <source>
        <dbReference type="ARBA" id="ARBA00022989"/>
    </source>
</evidence>
<comment type="caution">
    <text evidence="11">The sequence shown here is derived from an EMBL/GenBank/DDBJ whole genome shotgun (WGS) entry which is preliminary data.</text>
</comment>
<evidence type="ECO:0000256" key="7">
    <source>
        <dbReference type="ARBA" id="ARBA00023065"/>
    </source>
</evidence>
<evidence type="ECO:0000256" key="2">
    <source>
        <dbReference type="ARBA" id="ARBA00022448"/>
    </source>
</evidence>
<feature type="domain" description="Sodium/calcium exchanger membrane region" evidence="10">
    <location>
        <begin position="275"/>
        <end position="418"/>
    </location>
</feature>
<feature type="transmembrane region" description="Helical" evidence="9">
    <location>
        <begin position="100"/>
        <end position="119"/>
    </location>
</feature>
<feature type="transmembrane region" description="Helical" evidence="9">
    <location>
        <begin position="270"/>
        <end position="289"/>
    </location>
</feature>
<feature type="transmembrane region" description="Helical" evidence="9">
    <location>
        <begin position="131"/>
        <end position="152"/>
    </location>
</feature>
<feature type="transmembrane region" description="Helical" evidence="9">
    <location>
        <begin position="75"/>
        <end position="94"/>
    </location>
</feature>
<feature type="transmembrane region" description="Helical" evidence="9">
    <location>
        <begin position="373"/>
        <end position="393"/>
    </location>
</feature>
<dbReference type="NCBIfam" id="TIGR00378">
    <property type="entry name" value="cax"/>
    <property type="match status" value="1"/>
</dbReference>